<sequence>PMMCWWSEHIEEAARGSLSVTGTKQLKVI</sequence>
<evidence type="ECO:0000313" key="1">
    <source>
        <dbReference type="EMBL" id="MBF4275245.1"/>
    </source>
</evidence>
<dbReference type="AlphaFoldDB" id="A0ABD4KXM1"/>
<comment type="caution">
    <text evidence="1">The sequence shown here is derived from an EMBL/GenBank/DDBJ whole genome shotgun (WGS) entry which is preliminary data.</text>
</comment>
<evidence type="ECO:0000313" key="4">
    <source>
        <dbReference type="Proteomes" id="UP000726136"/>
    </source>
</evidence>
<accession>A0ABD4KXM1</accession>
<evidence type="ECO:0000313" key="2">
    <source>
        <dbReference type="EMBL" id="MBF4375851.1"/>
    </source>
</evidence>
<gene>
    <name evidence="1" type="ORF">EAY07_25200</name>
    <name evidence="2" type="ORF">EAY46_22945</name>
</gene>
<feature type="non-terminal residue" evidence="1">
    <location>
        <position position="1"/>
    </location>
</feature>
<dbReference type="Proteomes" id="UP000722957">
    <property type="component" value="Unassembled WGS sequence"/>
</dbReference>
<protein>
    <submittedName>
        <fullName evidence="1">Integrase</fullName>
    </submittedName>
</protein>
<organism evidence="1 3">
    <name type="scientific">Vibrio anguillarum</name>
    <name type="common">Listonella anguillarum</name>
    <dbReference type="NCBI Taxonomy" id="55601"/>
    <lineage>
        <taxon>Bacteria</taxon>
        <taxon>Pseudomonadati</taxon>
        <taxon>Pseudomonadota</taxon>
        <taxon>Gammaproteobacteria</taxon>
        <taxon>Vibrionales</taxon>
        <taxon>Vibrionaceae</taxon>
        <taxon>Vibrio</taxon>
    </lineage>
</organism>
<proteinExistence type="predicted"/>
<dbReference type="EMBL" id="RDOM01001004">
    <property type="protein sequence ID" value="MBF4275245.1"/>
    <property type="molecule type" value="Genomic_DNA"/>
</dbReference>
<name>A0ABD4KXM1_VIBAN</name>
<evidence type="ECO:0000313" key="3">
    <source>
        <dbReference type="Proteomes" id="UP000722957"/>
    </source>
</evidence>
<dbReference type="Proteomes" id="UP000726136">
    <property type="component" value="Unassembled WGS sequence"/>
</dbReference>
<reference evidence="3 4" key="1">
    <citation type="journal article" date="2021" name="PeerJ">
        <title>Analysis of 44 Vibrio anguillarum genomes reveals high genetic diversity.</title>
        <authorList>
            <person name="Hansen M.J."/>
            <person name="Dalsgaard I."/>
        </authorList>
    </citation>
    <scope>NUCLEOTIDE SEQUENCE [LARGE SCALE GENOMIC DNA]</scope>
    <source>
        <strain evidence="2 4">040915-1/1B</strain>
        <strain evidence="1 3">17-16730-2A</strain>
    </source>
</reference>
<keyword evidence="4" id="KW-1185">Reference proteome</keyword>
<dbReference type="EMBL" id="RDPI01000374">
    <property type="protein sequence ID" value="MBF4375851.1"/>
    <property type="molecule type" value="Genomic_DNA"/>
</dbReference>